<dbReference type="Pfam" id="PF00675">
    <property type="entry name" value="Peptidase_M16"/>
    <property type="match status" value="1"/>
</dbReference>
<evidence type="ECO:0000256" key="2">
    <source>
        <dbReference type="RuleBase" id="RU004447"/>
    </source>
</evidence>
<dbReference type="InterPro" id="IPR050361">
    <property type="entry name" value="MPP/UQCRC_Complex"/>
</dbReference>
<evidence type="ECO:0000259" key="4">
    <source>
        <dbReference type="Pfam" id="PF05193"/>
    </source>
</evidence>
<evidence type="ECO:0000313" key="5">
    <source>
        <dbReference type="EMBL" id="MBB6032554.1"/>
    </source>
</evidence>
<dbReference type="PROSITE" id="PS00143">
    <property type="entry name" value="INSULINASE"/>
    <property type="match status" value="1"/>
</dbReference>
<keyword evidence="6" id="KW-1185">Reference proteome</keyword>
<accession>A0A841F9Y8</accession>
<sequence length="437" mass="47034">MSDALTRTLADDPLGGTVRRTVLPSGLRILTESIPAMRSVSVGVWVGIGSRDESEEFSGASHFLEHLLFKGTTRRSALDITAEIEAVGGDTNAFTAKDHTCFYARVLDEDLPLAVDVLGDLICDSLLEEDDVETERGVILEEIAMHDDEPDDAVHDMLATAVFGAHPLGREISGTVETIESMTRARINDFYRQRYTAPNIVIAAAGNLSHTRVVDLVAEAFAPLAVADAAPTPIRSAFEPVADLGPFLTVARKDTEQAHLVVGTRGLARRDSRRFALETLTQILGGGMSSLLFQRIREERGLAYSVYAYTAGYAETGLLGVYAGCQPGKADQVLDLTLATLDEVAKDGCVEVDVARAKGALKGSMVLAMEDTSSRMSRLGKGELLFGDLLSLDELLARVDAVTVDDVRAVATEVLGRPRSLAAIGPFDDSHFTWPTR</sequence>
<evidence type="ECO:0000259" key="3">
    <source>
        <dbReference type="Pfam" id="PF00675"/>
    </source>
</evidence>
<dbReference type="RefSeq" id="WP_184785438.1">
    <property type="nucleotide sequence ID" value="NZ_BONT01000039.1"/>
</dbReference>
<organism evidence="5 6">
    <name type="scientific">Phytomonospora endophytica</name>
    <dbReference type="NCBI Taxonomy" id="714109"/>
    <lineage>
        <taxon>Bacteria</taxon>
        <taxon>Bacillati</taxon>
        <taxon>Actinomycetota</taxon>
        <taxon>Actinomycetes</taxon>
        <taxon>Micromonosporales</taxon>
        <taxon>Micromonosporaceae</taxon>
        <taxon>Phytomonospora</taxon>
    </lineage>
</organism>
<proteinExistence type="inferred from homology"/>
<dbReference type="EMBL" id="JACHGT010000001">
    <property type="protein sequence ID" value="MBB6032554.1"/>
    <property type="molecule type" value="Genomic_DNA"/>
</dbReference>
<name>A0A841F9Y8_9ACTN</name>
<dbReference type="GO" id="GO:0046872">
    <property type="term" value="F:metal ion binding"/>
    <property type="evidence" value="ECO:0007669"/>
    <property type="project" value="InterPro"/>
</dbReference>
<dbReference type="FunFam" id="3.30.830.10:FF:000008">
    <property type="entry name" value="Mitochondrial-processing peptidase subunit beta"/>
    <property type="match status" value="1"/>
</dbReference>
<dbReference type="PANTHER" id="PTHR11851:SF49">
    <property type="entry name" value="MITOCHONDRIAL-PROCESSING PEPTIDASE SUBUNIT ALPHA"/>
    <property type="match status" value="1"/>
</dbReference>
<reference evidence="5 6" key="1">
    <citation type="submission" date="2020-08" db="EMBL/GenBank/DDBJ databases">
        <title>Genomic Encyclopedia of Type Strains, Phase IV (KMG-IV): sequencing the most valuable type-strain genomes for metagenomic binning, comparative biology and taxonomic classification.</title>
        <authorList>
            <person name="Goeker M."/>
        </authorList>
    </citation>
    <scope>NUCLEOTIDE SEQUENCE [LARGE SCALE GENOMIC DNA]</scope>
    <source>
        <strain evidence="5 6">YIM 65646</strain>
    </source>
</reference>
<comment type="similarity">
    <text evidence="1 2">Belongs to the peptidase M16 family.</text>
</comment>
<dbReference type="Proteomes" id="UP000548476">
    <property type="component" value="Unassembled WGS sequence"/>
</dbReference>
<dbReference type="Gene3D" id="3.30.830.10">
    <property type="entry name" value="Metalloenzyme, LuxS/M16 peptidase-like"/>
    <property type="match status" value="2"/>
</dbReference>
<dbReference type="InterPro" id="IPR007863">
    <property type="entry name" value="Peptidase_M16_C"/>
</dbReference>
<dbReference type="GO" id="GO:0004222">
    <property type="term" value="F:metalloendopeptidase activity"/>
    <property type="evidence" value="ECO:0007669"/>
    <property type="project" value="InterPro"/>
</dbReference>
<dbReference type="AlphaFoldDB" id="A0A841F9Y8"/>
<comment type="caution">
    <text evidence="5">The sequence shown here is derived from an EMBL/GenBank/DDBJ whole genome shotgun (WGS) entry which is preliminary data.</text>
</comment>
<evidence type="ECO:0000256" key="1">
    <source>
        <dbReference type="ARBA" id="ARBA00007261"/>
    </source>
</evidence>
<dbReference type="GO" id="GO:0006508">
    <property type="term" value="P:proteolysis"/>
    <property type="evidence" value="ECO:0007669"/>
    <property type="project" value="InterPro"/>
</dbReference>
<protein>
    <submittedName>
        <fullName evidence="5">Putative Zn-dependent peptidase</fullName>
    </submittedName>
</protein>
<feature type="domain" description="Peptidase M16 N-terminal" evidence="3">
    <location>
        <begin position="28"/>
        <end position="175"/>
    </location>
</feature>
<dbReference type="Pfam" id="PF05193">
    <property type="entry name" value="Peptidase_M16_C"/>
    <property type="match status" value="1"/>
</dbReference>
<evidence type="ECO:0000313" key="6">
    <source>
        <dbReference type="Proteomes" id="UP000548476"/>
    </source>
</evidence>
<dbReference type="InterPro" id="IPR011765">
    <property type="entry name" value="Pept_M16_N"/>
</dbReference>
<dbReference type="PANTHER" id="PTHR11851">
    <property type="entry name" value="METALLOPROTEASE"/>
    <property type="match status" value="1"/>
</dbReference>
<dbReference type="InterPro" id="IPR011249">
    <property type="entry name" value="Metalloenz_LuxS/M16"/>
</dbReference>
<dbReference type="InterPro" id="IPR001431">
    <property type="entry name" value="Pept_M16_Zn_BS"/>
</dbReference>
<feature type="domain" description="Peptidase M16 C-terminal" evidence="4">
    <location>
        <begin position="181"/>
        <end position="360"/>
    </location>
</feature>
<dbReference type="SUPFAM" id="SSF63411">
    <property type="entry name" value="LuxS/MPP-like metallohydrolase"/>
    <property type="match status" value="2"/>
</dbReference>
<gene>
    <name evidence="5" type="ORF">HNR73_000396</name>
</gene>